<dbReference type="AlphaFoldDB" id="A0A251SV77"/>
<evidence type="ECO:0000259" key="1">
    <source>
        <dbReference type="PROSITE" id="PS50011"/>
    </source>
</evidence>
<dbReference type="Proteomes" id="UP000215914">
    <property type="component" value="Chromosome 13"/>
</dbReference>
<dbReference type="PROSITE" id="PS50011">
    <property type="entry name" value="PROTEIN_KINASE_DOM"/>
    <property type="match status" value="1"/>
</dbReference>
<proteinExistence type="predicted"/>
<reference evidence="3" key="1">
    <citation type="journal article" date="2017" name="Nature">
        <title>The sunflower genome provides insights into oil metabolism, flowering and Asterid evolution.</title>
        <authorList>
            <person name="Badouin H."/>
            <person name="Gouzy J."/>
            <person name="Grassa C.J."/>
            <person name="Murat F."/>
            <person name="Staton S.E."/>
            <person name="Cottret L."/>
            <person name="Lelandais-Briere C."/>
            <person name="Owens G.L."/>
            <person name="Carrere S."/>
            <person name="Mayjonade B."/>
            <person name="Legrand L."/>
            <person name="Gill N."/>
            <person name="Kane N.C."/>
            <person name="Bowers J.E."/>
            <person name="Hubner S."/>
            <person name="Bellec A."/>
            <person name="Berard A."/>
            <person name="Berges H."/>
            <person name="Blanchet N."/>
            <person name="Boniface M.C."/>
            <person name="Brunel D."/>
            <person name="Catrice O."/>
            <person name="Chaidir N."/>
            <person name="Claudel C."/>
            <person name="Donnadieu C."/>
            <person name="Faraut T."/>
            <person name="Fievet G."/>
            <person name="Helmstetter N."/>
            <person name="King M."/>
            <person name="Knapp S.J."/>
            <person name="Lai Z."/>
            <person name="Le Paslier M.C."/>
            <person name="Lippi Y."/>
            <person name="Lorenzon L."/>
            <person name="Mandel J.R."/>
            <person name="Marage G."/>
            <person name="Marchand G."/>
            <person name="Marquand E."/>
            <person name="Bret-Mestries E."/>
            <person name="Morien E."/>
            <person name="Nambeesan S."/>
            <person name="Nguyen T."/>
            <person name="Pegot-Espagnet P."/>
            <person name="Pouilly N."/>
            <person name="Raftis F."/>
            <person name="Sallet E."/>
            <person name="Schiex T."/>
            <person name="Thomas J."/>
            <person name="Vandecasteele C."/>
            <person name="Vares D."/>
            <person name="Vear F."/>
            <person name="Vautrin S."/>
            <person name="Crespi M."/>
            <person name="Mangin B."/>
            <person name="Burke J.M."/>
            <person name="Salse J."/>
            <person name="Munos S."/>
            <person name="Vincourt P."/>
            <person name="Rieseberg L.H."/>
            <person name="Langlade N.B."/>
        </authorList>
    </citation>
    <scope>NUCLEOTIDE SEQUENCE [LARGE SCALE GENOMIC DNA]</scope>
    <source>
        <strain evidence="3">cv. SF193</strain>
    </source>
</reference>
<dbReference type="EMBL" id="CM007902">
    <property type="protein sequence ID" value="OTG02382.1"/>
    <property type="molecule type" value="Genomic_DNA"/>
</dbReference>
<keyword evidence="2" id="KW-0808">Transferase</keyword>
<sequence length="185" mass="21044">MGPANEHQSVIVTLAAGTLGYCDLQYVMTHALTKESDVYSFGVVLFEVLCGRLCCTYSNGRVEQNLVRKWIGSYEEKKLNDIIFKDTAILPLEQSTLEIFSDIAYRCLKESREDRPKMAEVVAELEKSLDLLNYQEFIGEWNKQCPLNYRSNVEPMKFQSKGILLNGGKTVISFCVYITCHLPSH</sequence>
<dbReference type="SUPFAM" id="SSF56112">
    <property type="entry name" value="Protein kinase-like (PK-like)"/>
    <property type="match status" value="1"/>
</dbReference>
<evidence type="ECO:0000313" key="3">
    <source>
        <dbReference type="Proteomes" id="UP000215914"/>
    </source>
</evidence>
<protein>
    <submittedName>
        <fullName evidence="2">Putative tyrosine-protein kinase, receptor ROR</fullName>
    </submittedName>
</protein>
<dbReference type="InterPro" id="IPR001245">
    <property type="entry name" value="Ser-Thr/Tyr_kinase_cat_dom"/>
</dbReference>
<keyword evidence="3" id="KW-1185">Reference proteome</keyword>
<dbReference type="InterPro" id="IPR000719">
    <property type="entry name" value="Prot_kinase_dom"/>
</dbReference>
<dbReference type="GO" id="GO:0004672">
    <property type="term" value="F:protein kinase activity"/>
    <property type="evidence" value="ECO:0000318"/>
    <property type="project" value="GO_Central"/>
</dbReference>
<dbReference type="Pfam" id="PF07714">
    <property type="entry name" value="PK_Tyr_Ser-Thr"/>
    <property type="match status" value="1"/>
</dbReference>
<dbReference type="PANTHER" id="PTHR27003">
    <property type="entry name" value="OS07G0166700 PROTEIN"/>
    <property type="match status" value="1"/>
</dbReference>
<dbReference type="InterPro" id="IPR011009">
    <property type="entry name" value="Kinase-like_dom_sf"/>
</dbReference>
<name>A0A251SV77_HELAN</name>
<dbReference type="GO" id="GO:0005524">
    <property type="term" value="F:ATP binding"/>
    <property type="evidence" value="ECO:0007669"/>
    <property type="project" value="InterPro"/>
</dbReference>
<feature type="domain" description="Protein kinase" evidence="1">
    <location>
        <begin position="1"/>
        <end position="138"/>
    </location>
</feature>
<keyword evidence="2" id="KW-0675">Receptor</keyword>
<keyword evidence="2" id="KW-0418">Kinase</keyword>
<gene>
    <name evidence="2" type="ORF">HannXRQ_Chr13g0412431</name>
</gene>
<accession>A0A251SV77</accession>
<dbReference type="GO" id="GO:0005886">
    <property type="term" value="C:plasma membrane"/>
    <property type="evidence" value="ECO:0000318"/>
    <property type="project" value="GO_Central"/>
</dbReference>
<dbReference type="GO" id="GO:0004714">
    <property type="term" value="F:transmembrane receptor protein tyrosine kinase activity"/>
    <property type="evidence" value="ECO:0007669"/>
    <property type="project" value="InterPro"/>
</dbReference>
<dbReference type="InterPro" id="IPR045272">
    <property type="entry name" value="ANXUR1/2-like"/>
</dbReference>
<dbReference type="PANTHER" id="PTHR27003:SF338">
    <property type="entry name" value="TYROSINE-PROTEIN KINASE, NON-RECEPTOR JAK_TYK2-RELATED"/>
    <property type="match status" value="1"/>
</dbReference>
<dbReference type="Gene3D" id="1.10.510.10">
    <property type="entry name" value="Transferase(Phosphotransferase) domain 1"/>
    <property type="match status" value="1"/>
</dbReference>
<evidence type="ECO:0000313" key="2">
    <source>
        <dbReference type="EMBL" id="OTG02382.1"/>
    </source>
</evidence>
<organism evidence="2 3">
    <name type="scientific">Helianthus annuus</name>
    <name type="common">Common sunflower</name>
    <dbReference type="NCBI Taxonomy" id="4232"/>
    <lineage>
        <taxon>Eukaryota</taxon>
        <taxon>Viridiplantae</taxon>
        <taxon>Streptophyta</taxon>
        <taxon>Embryophyta</taxon>
        <taxon>Tracheophyta</taxon>
        <taxon>Spermatophyta</taxon>
        <taxon>Magnoliopsida</taxon>
        <taxon>eudicotyledons</taxon>
        <taxon>Gunneridae</taxon>
        <taxon>Pentapetalae</taxon>
        <taxon>asterids</taxon>
        <taxon>campanulids</taxon>
        <taxon>Asterales</taxon>
        <taxon>Asteraceae</taxon>
        <taxon>Asteroideae</taxon>
        <taxon>Heliantheae alliance</taxon>
        <taxon>Heliantheae</taxon>
        <taxon>Helianthus</taxon>
    </lineage>
</organism>
<dbReference type="InParanoid" id="A0A251SV77"/>